<dbReference type="EMBL" id="BJOC01000017">
    <property type="protein sequence ID" value="GED22210.1"/>
    <property type="molecule type" value="Genomic_DNA"/>
</dbReference>
<feature type="domain" description="Metallo-beta-lactamase" evidence="7">
    <location>
        <begin position="511"/>
        <end position="690"/>
    </location>
</feature>
<dbReference type="SUPFAM" id="SSF56281">
    <property type="entry name" value="Metallo-hydrolase/oxidoreductase"/>
    <property type="match status" value="1"/>
</dbReference>
<reference evidence="8 9" key="1">
    <citation type="submission" date="2019-06" db="EMBL/GenBank/DDBJ databases">
        <title>Whole genome shotgun sequence of Halomonas halmophila NBRC 15537.</title>
        <authorList>
            <person name="Hosoyama A."/>
            <person name="Uohara A."/>
            <person name="Ohji S."/>
            <person name="Ichikawa N."/>
        </authorList>
    </citation>
    <scope>NUCLEOTIDE SEQUENCE [LARGE SCALE GENOMIC DNA]</scope>
    <source>
        <strain evidence="8 9">NBRC 15537</strain>
    </source>
</reference>
<dbReference type="Pfam" id="PF00753">
    <property type="entry name" value="Lactamase_B"/>
    <property type="match status" value="1"/>
</dbReference>
<evidence type="ECO:0000256" key="2">
    <source>
        <dbReference type="ARBA" id="ARBA00022475"/>
    </source>
</evidence>
<dbReference type="SMART" id="SM00849">
    <property type="entry name" value="Lactamase_B"/>
    <property type="match status" value="1"/>
</dbReference>
<feature type="transmembrane region" description="Helical" evidence="6">
    <location>
        <begin position="420"/>
        <end position="443"/>
    </location>
</feature>
<dbReference type="InterPro" id="IPR025405">
    <property type="entry name" value="DUF4131"/>
</dbReference>
<evidence type="ECO:0000256" key="1">
    <source>
        <dbReference type="ARBA" id="ARBA00004651"/>
    </source>
</evidence>
<evidence type="ECO:0000313" key="8">
    <source>
        <dbReference type="EMBL" id="GED22210.1"/>
    </source>
</evidence>
<keyword evidence="5 6" id="KW-0472">Membrane</keyword>
<proteinExistence type="predicted"/>
<dbReference type="Pfam" id="PF13567">
    <property type="entry name" value="DUF4131"/>
    <property type="match status" value="1"/>
</dbReference>
<dbReference type="InterPro" id="IPR052159">
    <property type="entry name" value="Competence_DNA_uptake"/>
</dbReference>
<evidence type="ECO:0000259" key="7">
    <source>
        <dbReference type="SMART" id="SM00849"/>
    </source>
</evidence>
<accession>A0A4Y4F3M4</accession>
<gene>
    <name evidence="8" type="ORF">HHA01_11870</name>
</gene>
<dbReference type="NCBIfam" id="TIGR00361">
    <property type="entry name" value="ComEC_Rec2"/>
    <property type="match status" value="1"/>
</dbReference>
<keyword evidence="3 6" id="KW-0812">Transmembrane</keyword>
<evidence type="ECO:0000313" key="9">
    <source>
        <dbReference type="Proteomes" id="UP000319812"/>
    </source>
</evidence>
<comment type="caution">
    <text evidence="8">The sequence shown here is derived from an EMBL/GenBank/DDBJ whole genome shotgun (WGS) entry which is preliminary data.</text>
</comment>
<feature type="transmembrane region" description="Helical" evidence="6">
    <location>
        <begin position="325"/>
        <end position="345"/>
    </location>
</feature>
<dbReference type="NCBIfam" id="TIGR00360">
    <property type="entry name" value="ComEC_N-term"/>
    <property type="match status" value="1"/>
</dbReference>
<dbReference type="PANTHER" id="PTHR30619:SF1">
    <property type="entry name" value="RECOMBINATION PROTEIN 2"/>
    <property type="match status" value="1"/>
</dbReference>
<evidence type="ECO:0000256" key="6">
    <source>
        <dbReference type="SAM" id="Phobius"/>
    </source>
</evidence>
<name>A0A4Y4F3M4_9GAMM</name>
<feature type="transmembrane region" description="Helical" evidence="6">
    <location>
        <begin position="262"/>
        <end position="281"/>
    </location>
</feature>
<dbReference type="InterPro" id="IPR035681">
    <property type="entry name" value="ComA-like_MBL"/>
</dbReference>
<dbReference type="Pfam" id="PF03772">
    <property type="entry name" value="Competence"/>
    <property type="match status" value="1"/>
</dbReference>
<comment type="subcellular location">
    <subcellularLocation>
        <location evidence="1">Cell membrane</location>
        <topology evidence="1">Multi-pass membrane protein</topology>
    </subcellularLocation>
</comment>
<dbReference type="InterPro" id="IPR004477">
    <property type="entry name" value="ComEC_N"/>
</dbReference>
<feature type="transmembrane region" description="Helical" evidence="6">
    <location>
        <begin position="390"/>
        <end position="413"/>
    </location>
</feature>
<protein>
    <submittedName>
        <fullName evidence="8">DNA internalization-related competence protein ComEC/Rec2</fullName>
    </submittedName>
</protein>
<dbReference type="Gene3D" id="3.60.15.10">
    <property type="entry name" value="Ribonuclease Z/Hydroxyacylglutathione hydrolase-like"/>
    <property type="match status" value="1"/>
</dbReference>
<dbReference type="AlphaFoldDB" id="A0A4Y4F3M4"/>
<evidence type="ECO:0000256" key="3">
    <source>
        <dbReference type="ARBA" id="ARBA00022692"/>
    </source>
</evidence>
<dbReference type="CDD" id="cd07731">
    <property type="entry name" value="ComA-like_MBL-fold"/>
    <property type="match status" value="1"/>
</dbReference>
<dbReference type="GO" id="GO:0005886">
    <property type="term" value="C:plasma membrane"/>
    <property type="evidence" value="ECO:0007669"/>
    <property type="project" value="UniProtKB-SubCell"/>
</dbReference>
<feature type="transmembrane region" description="Helical" evidence="6">
    <location>
        <begin position="455"/>
        <end position="473"/>
    </location>
</feature>
<feature type="transmembrane region" description="Helical" evidence="6">
    <location>
        <begin position="227"/>
        <end position="250"/>
    </location>
</feature>
<dbReference type="Proteomes" id="UP000319812">
    <property type="component" value="Unassembled WGS sequence"/>
</dbReference>
<sequence>MPVALATLAGILSGALASASVLQLVAGLGLGCLVQRRWRAALLAGLVLVVAVRVLSLIGGELAPGLSRQDVRLEVEVTAVSRQAGMARLDLRVADCRPLSEGLPSCEQLSRLRLSVYRGPTFEVGERWRLTARLRPPSGFANPGSFDYRGWLWREGFQATGYLRSAPGPRRLAAAPFSLHRLALARLAEADLEARPARWLAALTLGAERQLTRADWELLNATGTTHLVVISGLHIGLVATFALILSRGLARGLSPGHWRMAIWPWWSAGVAATGYALLAGLEAPALRALIMSLIGLWVASGRHAPGPWQAWWLALAIVVLLDPLAAWRPGLWLSFVAVALLILIWQGRARPRGVKGWCLALLRTQWLLAPVMAAAVLLAFGRLAPAAPLINLVAVPLVSSLMVPLGLAGWLLAWAPPLSAACWAGFAVLSEALAGLLEASAAIMPVHEPSASQRWPLALGLGLIGLVWALPGVDRRWRTLASALLCLGIVWPEEHRLPPERLWVRVHDVGQGQLVELRTAGYRLLVDTGPRFGSGFMPLETLWPPGQHVDDVLVSHGDRDHAGGLQALEKDHAVARYLAPAEADLPVRFRACHAGQAWRRDGVEFRLLWPPANLRGMSKNDRSCVLLVSVGSHRLLIPGDVGRRVERSFLRQLEGGIAVLVAGHHGSRTSSGPALVEALRPEIVVYSAALDGRFEHPAGSVVRRFRRVGSCQWNTAQDGALTLELGGSGPPRIAAARGSPRAPGPAMAWPRWRSGVGHDCLALESTPVTPALSVPLSTRAETP</sequence>
<keyword evidence="2" id="KW-1003">Cell membrane</keyword>
<dbReference type="PANTHER" id="PTHR30619">
    <property type="entry name" value="DNA INTERNALIZATION/COMPETENCE PROTEIN COMEC/REC2"/>
    <property type="match status" value="1"/>
</dbReference>
<evidence type="ECO:0000256" key="5">
    <source>
        <dbReference type="ARBA" id="ARBA00023136"/>
    </source>
</evidence>
<dbReference type="InterPro" id="IPR001279">
    <property type="entry name" value="Metallo-B-lactamas"/>
</dbReference>
<keyword evidence="4 6" id="KW-1133">Transmembrane helix</keyword>
<feature type="transmembrane region" description="Helical" evidence="6">
    <location>
        <begin position="366"/>
        <end position="384"/>
    </location>
</feature>
<dbReference type="InterPro" id="IPR004797">
    <property type="entry name" value="Competence_ComEC/Rec2"/>
</dbReference>
<keyword evidence="9" id="KW-1185">Reference proteome</keyword>
<dbReference type="GO" id="GO:0030420">
    <property type="term" value="P:establishment of competence for transformation"/>
    <property type="evidence" value="ECO:0007669"/>
    <property type="project" value="InterPro"/>
</dbReference>
<dbReference type="InterPro" id="IPR036866">
    <property type="entry name" value="RibonucZ/Hydroxyglut_hydro"/>
</dbReference>
<organism evidence="8 9">
    <name type="scientific">Halomonas halmophila</name>
    <dbReference type="NCBI Taxonomy" id="252"/>
    <lineage>
        <taxon>Bacteria</taxon>
        <taxon>Pseudomonadati</taxon>
        <taxon>Pseudomonadota</taxon>
        <taxon>Gammaproteobacteria</taxon>
        <taxon>Oceanospirillales</taxon>
        <taxon>Halomonadaceae</taxon>
        <taxon>Halomonas</taxon>
    </lineage>
</organism>
<feature type="transmembrane region" description="Helical" evidence="6">
    <location>
        <begin position="38"/>
        <end position="58"/>
    </location>
</feature>
<evidence type="ECO:0000256" key="4">
    <source>
        <dbReference type="ARBA" id="ARBA00022989"/>
    </source>
</evidence>